<keyword evidence="2" id="KW-0560">Oxidoreductase</keyword>
<dbReference type="GO" id="GO:0016491">
    <property type="term" value="F:oxidoreductase activity"/>
    <property type="evidence" value="ECO:0007669"/>
    <property type="project" value="UniProtKB-KW"/>
</dbReference>
<name>A0A1H6AHY7_9BACT</name>
<dbReference type="NCBIfam" id="NF004824">
    <property type="entry name" value="PRK06180.1"/>
    <property type="match status" value="1"/>
</dbReference>
<dbReference type="OrthoDB" id="9775296at2"/>
<evidence type="ECO:0000313" key="5">
    <source>
        <dbReference type="Proteomes" id="UP000236728"/>
    </source>
</evidence>
<evidence type="ECO:0000256" key="1">
    <source>
        <dbReference type="ARBA" id="ARBA00006484"/>
    </source>
</evidence>
<accession>A0A1H6AHY7</accession>
<dbReference type="PRINTS" id="PR00081">
    <property type="entry name" value="GDHRDH"/>
</dbReference>
<evidence type="ECO:0000256" key="2">
    <source>
        <dbReference type="ARBA" id="ARBA00023002"/>
    </source>
</evidence>
<dbReference type="PRINTS" id="PR00080">
    <property type="entry name" value="SDRFAMILY"/>
</dbReference>
<reference evidence="4 5" key="1">
    <citation type="submission" date="2016-10" db="EMBL/GenBank/DDBJ databases">
        <authorList>
            <person name="de Groot N.N."/>
        </authorList>
    </citation>
    <scope>NUCLEOTIDE SEQUENCE [LARGE SCALE GENOMIC DNA]</scope>
    <source>
        <strain evidence="4 5">DSM 22489</strain>
    </source>
</reference>
<dbReference type="InterPro" id="IPR002347">
    <property type="entry name" value="SDR_fam"/>
</dbReference>
<organism evidence="4 5">
    <name type="scientific">Bryocella elongata</name>
    <dbReference type="NCBI Taxonomy" id="863522"/>
    <lineage>
        <taxon>Bacteria</taxon>
        <taxon>Pseudomonadati</taxon>
        <taxon>Acidobacteriota</taxon>
        <taxon>Terriglobia</taxon>
        <taxon>Terriglobales</taxon>
        <taxon>Acidobacteriaceae</taxon>
        <taxon>Bryocella</taxon>
    </lineage>
</organism>
<dbReference type="InterPro" id="IPR036291">
    <property type="entry name" value="NAD(P)-bd_dom_sf"/>
</dbReference>
<dbReference type="InterPro" id="IPR020904">
    <property type="entry name" value="Sc_DH/Rdtase_CS"/>
</dbReference>
<dbReference type="Pfam" id="PF00106">
    <property type="entry name" value="adh_short"/>
    <property type="match status" value="1"/>
</dbReference>
<keyword evidence="5" id="KW-1185">Reference proteome</keyword>
<dbReference type="InterPro" id="IPR051911">
    <property type="entry name" value="SDR_oxidoreductase"/>
</dbReference>
<comment type="similarity">
    <text evidence="1 3">Belongs to the short-chain dehydrogenases/reductases (SDR) family.</text>
</comment>
<dbReference type="AlphaFoldDB" id="A0A1H6AHY7"/>
<dbReference type="Gene3D" id="3.40.50.720">
    <property type="entry name" value="NAD(P)-binding Rossmann-like Domain"/>
    <property type="match status" value="1"/>
</dbReference>
<dbReference type="EMBL" id="FNVA01000005">
    <property type="protein sequence ID" value="SEG48002.1"/>
    <property type="molecule type" value="Genomic_DNA"/>
</dbReference>
<sequence>MAFEEPSPKAALAGDPTSQSGKNWFITGASTGFGFLLTEYLATLGAKVIATARKPESLAGLAAKYPGNVFPEALDVTKPGQIEAAVSSALAKLGYIDVLVNNAGYGVNGAIEEVSEDELRPMFETNVFGLLGVTKALLPQFRARRSGSIVNLSSIGGLIGSPGWGYYNATKFAVEGLSQALAGEMAPLGVNVTVVEPGPFRTDFLGRSGQEAAVEIDDYRATAGKAREYLRTQSGLQPGDPQKAIEAIVAAVSAPHPPKHLVLGKIAIQRWKNQLTALGTELEQWEAFGAATDFE</sequence>
<evidence type="ECO:0000256" key="3">
    <source>
        <dbReference type="RuleBase" id="RU000363"/>
    </source>
</evidence>
<evidence type="ECO:0000313" key="4">
    <source>
        <dbReference type="EMBL" id="SEG48002.1"/>
    </source>
</evidence>
<dbReference type="PROSITE" id="PS00061">
    <property type="entry name" value="ADH_SHORT"/>
    <property type="match status" value="1"/>
</dbReference>
<dbReference type="Proteomes" id="UP000236728">
    <property type="component" value="Unassembled WGS sequence"/>
</dbReference>
<dbReference type="RefSeq" id="WP_103934014.1">
    <property type="nucleotide sequence ID" value="NZ_FNVA01000005.1"/>
</dbReference>
<protein>
    <submittedName>
        <fullName evidence="4">NADP-dependent 3-hydroxy acid dehydrogenase YdfG</fullName>
    </submittedName>
</protein>
<dbReference type="CDD" id="cd05374">
    <property type="entry name" value="17beta-HSD-like_SDR_c"/>
    <property type="match status" value="1"/>
</dbReference>
<dbReference type="SUPFAM" id="SSF51735">
    <property type="entry name" value="NAD(P)-binding Rossmann-fold domains"/>
    <property type="match status" value="1"/>
</dbReference>
<dbReference type="PANTHER" id="PTHR43976:SF16">
    <property type="entry name" value="SHORT-CHAIN DEHYDROGENASE_REDUCTASE FAMILY PROTEIN"/>
    <property type="match status" value="1"/>
</dbReference>
<dbReference type="PANTHER" id="PTHR43976">
    <property type="entry name" value="SHORT CHAIN DEHYDROGENASE"/>
    <property type="match status" value="1"/>
</dbReference>
<gene>
    <name evidence="4" type="ORF">SAMN05421819_3160</name>
</gene>
<proteinExistence type="inferred from homology"/>